<evidence type="ECO:0000313" key="1">
    <source>
        <dbReference type="EMBL" id="QSS55959.1"/>
    </source>
</evidence>
<protein>
    <submittedName>
        <fullName evidence="1">Uncharacterized protein</fullName>
    </submittedName>
</protein>
<dbReference type="Proteomes" id="UP000663419">
    <property type="component" value="Chromosome 4"/>
</dbReference>
<dbReference type="AlphaFoldDB" id="A0A8A1LPV7"/>
<evidence type="ECO:0000313" key="2">
    <source>
        <dbReference type="Proteomes" id="UP000663419"/>
    </source>
</evidence>
<name>A0A8A1LPV7_AJEC8</name>
<gene>
    <name evidence="1" type="ORF">I7I53_03990</name>
</gene>
<accession>A0A8A1LPV7</accession>
<proteinExistence type="predicted"/>
<organism evidence="1 2">
    <name type="scientific">Ajellomyces capsulatus (strain H88)</name>
    <name type="common">Darling's disease fungus</name>
    <name type="synonym">Histoplasma capsulatum</name>
    <dbReference type="NCBI Taxonomy" id="544711"/>
    <lineage>
        <taxon>Eukaryota</taxon>
        <taxon>Fungi</taxon>
        <taxon>Dikarya</taxon>
        <taxon>Ascomycota</taxon>
        <taxon>Pezizomycotina</taxon>
        <taxon>Eurotiomycetes</taxon>
        <taxon>Eurotiomycetidae</taxon>
        <taxon>Onygenales</taxon>
        <taxon>Ajellomycetaceae</taxon>
        <taxon>Histoplasma</taxon>
    </lineage>
</organism>
<sequence>MDVAVPRNICYIRPMCLWDIWSARECHSSFWKLQNMMRVCLSNHQHQDNTRGECHQQIIAASICTANEMTFTLSFKSYTFMFILFNLYFLELEWEWIC</sequence>
<dbReference type="EMBL" id="CP069105">
    <property type="protein sequence ID" value="QSS55959.1"/>
    <property type="molecule type" value="Genomic_DNA"/>
</dbReference>
<reference evidence="1" key="1">
    <citation type="submission" date="2021-01" db="EMBL/GenBank/DDBJ databases">
        <title>Chromosome-level genome assembly of a human fungal pathogen reveals clustering of transcriptionally co-regulated genes.</title>
        <authorList>
            <person name="Voorhies M."/>
            <person name="Cohen S."/>
            <person name="Shea T.P."/>
            <person name="Petrus S."/>
            <person name="Munoz J.F."/>
            <person name="Poplawski S."/>
            <person name="Goldman W.E."/>
            <person name="Michael T."/>
            <person name="Cuomo C.A."/>
            <person name="Sil A."/>
            <person name="Beyhan S."/>
        </authorList>
    </citation>
    <scope>NUCLEOTIDE SEQUENCE</scope>
    <source>
        <strain evidence="1">H88</strain>
    </source>
</reference>
<dbReference type="VEuPathDB" id="FungiDB:I7I53_03990"/>